<evidence type="ECO:0000313" key="4">
    <source>
        <dbReference type="Proteomes" id="UP000319818"/>
    </source>
</evidence>
<dbReference type="EMBL" id="VFPH01000003">
    <property type="protein sequence ID" value="TQM36397.1"/>
    <property type="molecule type" value="Genomic_DNA"/>
</dbReference>
<reference evidence="3 4" key="1">
    <citation type="submission" date="2019-06" db="EMBL/GenBank/DDBJ databases">
        <title>Sequencing the genomes of 1000 actinobacteria strains.</title>
        <authorList>
            <person name="Klenk H.-P."/>
        </authorList>
    </citation>
    <scope>NUCLEOTIDE SEQUENCE [LARGE SCALE GENOMIC DNA]</scope>
    <source>
        <strain evidence="3 4">DSM 45511</strain>
    </source>
</reference>
<dbReference type="AlphaFoldDB" id="A0A543FRD1"/>
<dbReference type="PROSITE" id="PS51257">
    <property type="entry name" value="PROKAR_LIPOPROTEIN"/>
    <property type="match status" value="1"/>
</dbReference>
<protein>
    <submittedName>
        <fullName evidence="3">Uncharacterized protein</fullName>
    </submittedName>
</protein>
<keyword evidence="4" id="KW-1185">Reference proteome</keyword>
<feature type="chain" id="PRO_5038886531" evidence="2">
    <location>
        <begin position="25"/>
        <end position="182"/>
    </location>
</feature>
<evidence type="ECO:0000256" key="2">
    <source>
        <dbReference type="SAM" id="SignalP"/>
    </source>
</evidence>
<dbReference type="Proteomes" id="UP000319818">
    <property type="component" value="Unassembled WGS sequence"/>
</dbReference>
<comment type="caution">
    <text evidence="3">The sequence shown here is derived from an EMBL/GenBank/DDBJ whole genome shotgun (WGS) entry which is preliminary data.</text>
</comment>
<organism evidence="3 4">
    <name type="scientific">Pseudonocardia cypriaca</name>
    <dbReference type="NCBI Taxonomy" id="882449"/>
    <lineage>
        <taxon>Bacteria</taxon>
        <taxon>Bacillati</taxon>
        <taxon>Actinomycetota</taxon>
        <taxon>Actinomycetes</taxon>
        <taxon>Pseudonocardiales</taxon>
        <taxon>Pseudonocardiaceae</taxon>
        <taxon>Pseudonocardia</taxon>
    </lineage>
</organism>
<sequence>MRTRRISCTAAALAALVAGCGGPAAPSEQAVAWTDQVCEALSGFTRAATTSPHINRGDPAAAVQELDRYLGATSEELQRSLTALDGVGSSPVDGGDDYVGRLEEALRGIRGGFEAARTQLATVDVSDPAQFATAVPAALAPLQELHNLPAPTEGMRASEELGAASEQAGSCRQLRVTTTPAG</sequence>
<feature type="signal peptide" evidence="2">
    <location>
        <begin position="1"/>
        <end position="24"/>
    </location>
</feature>
<name>A0A543FRD1_9PSEU</name>
<evidence type="ECO:0000313" key="3">
    <source>
        <dbReference type="EMBL" id="TQM36397.1"/>
    </source>
</evidence>
<evidence type="ECO:0000256" key="1">
    <source>
        <dbReference type="SAM" id="MobiDB-lite"/>
    </source>
</evidence>
<feature type="region of interest" description="Disordered" evidence="1">
    <location>
        <begin position="157"/>
        <end position="182"/>
    </location>
</feature>
<feature type="compositionally biased region" description="Polar residues" evidence="1">
    <location>
        <begin position="167"/>
        <end position="182"/>
    </location>
</feature>
<gene>
    <name evidence="3" type="ORF">FB388_7859</name>
</gene>
<keyword evidence="2" id="KW-0732">Signal</keyword>
<dbReference type="RefSeq" id="WP_142107607.1">
    <property type="nucleotide sequence ID" value="NZ_VFPH01000003.1"/>
</dbReference>
<dbReference type="OrthoDB" id="3573478at2"/>
<proteinExistence type="predicted"/>
<accession>A0A543FRD1</accession>